<proteinExistence type="predicted"/>
<evidence type="ECO:0000313" key="2">
    <source>
        <dbReference type="EMBL" id="GAA3705804.1"/>
    </source>
</evidence>
<sequence>MPGTVAAVGVGAALAVAAVAVRQGGATFGWASPGGVPTFTRTVVAVFPTATFAVWGAALILMVIVVLVRRRGGRDESSGEPGSD</sequence>
<comment type="caution">
    <text evidence="2">The sequence shown here is derived from an EMBL/GenBank/DDBJ whole genome shotgun (WGS) entry which is preliminary data.</text>
</comment>
<dbReference type="RefSeq" id="WP_344946182.1">
    <property type="nucleotide sequence ID" value="NZ_BAABDC010000003.1"/>
</dbReference>
<evidence type="ECO:0000313" key="3">
    <source>
        <dbReference type="Proteomes" id="UP001501468"/>
    </source>
</evidence>
<name>A0ABP7DHK7_9MICO</name>
<dbReference type="Proteomes" id="UP001501468">
    <property type="component" value="Unassembled WGS sequence"/>
</dbReference>
<feature type="transmembrane region" description="Helical" evidence="1">
    <location>
        <begin position="44"/>
        <end position="68"/>
    </location>
</feature>
<evidence type="ECO:0000256" key="1">
    <source>
        <dbReference type="SAM" id="Phobius"/>
    </source>
</evidence>
<accession>A0ABP7DHK7</accession>
<keyword evidence="1" id="KW-0472">Membrane</keyword>
<keyword evidence="1" id="KW-0812">Transmembrane</keyword>
<gene>
    <name evidence="2" type="ORF">GCM10022399_23220</name>
</gene>
<organism evidence="2 3">
    <name type="scientific">Terrabacter ginsenosidimutans</name>
    <dbReference type="NCBI Taxonomy" id="490575"/>
    <lineage>
        <taxon>Bacteria</taxon>
        <taxon>Bacillati</taxon>
        <taxon>Actinomycetota</taxon>
        <taxon>Actinomycetes</taxon>
        <taxon>Micrococcales</taxon>
        <taxon>Intrasporangiaceae</taxon>
        <taxon>Terrabacter</taxon>
    </lineage>
</organism>
<protein>
    <submittedName>
        <fullName evidence="2">Uncharacterized protein</fullName>
    </submittedName>
</protein>
<reference evidence="3" key="1">
    <citation type="journal article" date="2019" name="Int. J. Syst. Evol. Microbiol.">
        <title>The Global Catalogue of Microorganisms (GCM) 10K type strain sequencing project: providing services to taxonomists for standard genome sequencing and annotation.</title>
        <authorList>
            <consortium name="The Broad Institute Genomics Platform"/>
            <consortium name="The Broad Institute Genome Sequencing Center for Infectious Disease"/>
            <person name="Wu L."/>
            <person name="Ma J."/>
        </authorList>
    </citation>
    <scope>NUCLEOTIDE SEQUENCE [LARGE SCALE GENOMIC DNA]</scope>
    <source>
        <strain evidence="3">JCM 17125</strain>
    </source>
</reference>
<keyword evidence="1" id="KW-1133">Transmembrane helix</keyword>
<dbReference type="EMBL" id="BAABDC010000003">
    <property type="protein sequence ID" value="GAA3705804.1"/>
    <property type="molecule type" value="Genomic_DNA"/>
</dbReference>
<keyword evidence="3" id="KW-1185">Reference proteome</keyword>